<keyword evidence="1" id="KW-1133">Transmembrane helix</keyword>
<feature type="transmembrane region" description="Helical" evidence="1">
    <location>
        <begin position="6"/>
        <end position="28"/>
    </location>
</feature>
<gene>
    <name evidence="2" type="ORF">B296_00031905</name>
</gene>
<protein>
    <submittedName>
        <fullName evidence="2">Uncharacterized protein</fullName>
    </submittedName>
</protein>
<keyword evidence="1" id="KW-0812">Transmembrane</keyword>
<dbReference type="Proteomes" id="UP000287651">
    <property type="component" value="Unassembled WGS sequence"/>
</dbReference>
<reference evidence="2 3" key="1">
    <citation type="journal article" date="2014" name="Agronomy (Basel)">
        <title>A Draft Genome Sequence for Ensete ventricosum, the Drought-Tolerant Tree Against Hunger.</title>
        <authorList>
            <person name="Harrison J."/>
            <person name="Moore K.A."/>
            <person name="Paszkiewicz K."/>
            <person name="Jones T."/>
            <person name="Grant M."/>
            <person name="Ambacheew D."/>
            <person name="Muzemil S."/>
            <person name="Studholme D.J."/>
        </authorList>
    </citation>
    <scope>NUCLEOTIDE SEQUENCE [LARGE SCALE GENOMIC DNA]</scope>
</reference>
<dbReference type="AlphaFoldDB" id="A0A426XP26"/>
<dbReference type="EMBL" id="AMZH03018761">
    <property type="protein sequence ID" value="RRT41214.1"/>
    <property type="molecule type" value="Genomic_DNA"/>
</dbReference>
<sequence length="165" mass="18657">MFLFHVSAFLVVVHLVTFLLTKLFTFLLERAAASTDQKYSTTLILSFSSEDEIKPITTYECYSDIEELAARIFGREDGLLFFYNESITADTPLLLEEAKGFDERHHFKVDESFVAASPLEEHEGLGFEHGDVVAIVDLKPSNHPPSIKSNGPLKGTFRCYYLLEV</sequence>
<evidence type="ECO:0000313" key="2">
    <source>
        <dbReference type="EMBL" id="RRT41214.1"/>
    </source>
</evidence>
<accession>A0A426XP26</accession>
<organism evidence="2 3">
    <name type="scientific">Ensete ventricosum</name>
    <name type="common">Abyssinian banana</name>
    <name type="synonym">Musa ensete</name>
    <dbReference type="NCBI Taxonomy" id="4639"/>
    <lineage>
        <taxon>Eukaryota</taxon>
        <taxon>Viridiplantae</taxon>
        <taxon>Streptophyta</taxon>
        <taxon>Embryophyta</taxon>
        <taxon>Tracheophyta</taxon>
        <taxon>Spermatophyta</taxon>
        <taxon>Magnoliopsida</taxon>
        <taxon>Liliopsida</taxon>
        <taxon>Zingiberales</taxon>
        <taxon>Musaceae</taxon>
        <taxon>Ensete</taxon>
    </lineage>
</organism>
<keyword evidence="1" id="KW-0472">Membrane</keyword>
<evidence type="ECO:0000313" key="3">
    <source>
        <dbReference type="Proteomes" id="UP000287651"/>
    </source>
</evidence>
<comment type="caution">
    <text evidence="2">The sequence shown here is derived from an EMBL/GenBank/DDBJ whole genome shotgun (WGS) entry which is preliminary data.</text>
</comment>
<name>A0A426XP26_ENSVE</name>
<proteinExistence type="predicted"/>
<evidence type="ECO:0000256" key="1">
    <source>
        <dbReference type="SAM" id="Phobius"/>
    </source>
</evidence>